<proteinExistence type="predicted"/>
<keyword evidence="6" id="KW-1185">Reference proteome</keyword>
<evidence type="ECO:0000259" key="4">
    <source>
        <dbReference type="Pfam" id="PF03358"/>
    </source>
</evidence>
<dbReference type="InterPro" id="IPR005025">
    <property type="entry name" value="FMN_Rdtase-like_dom"/>
</dbReference>
<keyword evidence="2" id="KW-0288">FMN</keyword>
<dbReference type="EMBL" id="BAABCN010000012">
    <property type="protein sequence ID" value="GAA3889283.1"/>
    <property type="molecule type" value="Genomic_DNA"/>
</dbReference>
<protein>
    <submittedName>
        <fullName evidence="5">NAD(P)H-dependent oxidoreductase</fullName>
    </submittedName>
</protein>
<dbReference type="RefSeq" id="WP_345068853.1">
    <property type="nucleotide sequence ID" value="NZ_BAABCN010000012.1"/>
</dbReference>
<evidence type="ECO:0000313" key="6">
    <source>
        <dbReference type="Proteomes" id="UP001501803"/>
    </source>
</evidence>
<accession>A0ABP7L004</accession>
<keyword evidence="1" id="KW-0285">Flavoprotein</keyword>
<dbReference type="PANTHER" id="PTHR43408:SF2">
    <property type="entry name" value="FMN REDUCTASE (NADPH)"/>
    <property type="match status" value="1"/>
</dbReference>
<dbReference type="InterPro" id="IPR029039">
    <property type="entry name" value="Flavoprotein-like_sf"/>
</dbReference>
<reference evidence="6" key="1">
    <citation type="journal article" date="2019" name="Int. J. Syst. Evol. Microbiol.">
        <title>The Global Catalogue of Microorganisms (GCM) 10K type strain sequencing project: providing services to taxonomists for standard genome sequencing and annotation.</title>
        <authorList>
            <consortium name="The Broad Institute Genomics Platform"/>
            <consortium name="The Broad Institute Genome Sequencing Center for Infectious Disease"/>
            <person name="Wu L."/>
            <person name="Ma J."/>
        </authorList>
    </citation>
    <scope>NUCLEOTIDE SEQUENCE [LARGE SCALE GENOMIC DNA]</scope>
    <source>
        <strain evidence="6">JCM 17021</strain>
    </source>
</reference>
<keyword evidence="3" id="KW-0560">Oxidoreductase</keyword>
<dbReference type="Proteomes" id="UP001501803">
    <property type="component" value="Unassembled WGS sequence"/>
</dbReference>
<gene>
    <name evidence="5" type="ORF">GCM10022381_33940</name>
</gene>
<evidence type="ECO:0000313" key="5">
    <source>
        <dbReference type="EMBL" id="GAA3889283.1"/>
    </source>
</evidence>
<name>A0ABP7L004_9MICO</name>
<dbReference type="InterPro" id="IPR051814">
    <property type="entry name" value="NAD(P)H-dep_FMN_reductase"/>
</dbReference>
<dbReference type="SUPFAM" id="SSF52218">
    <property type="entry name" value="Flavoproteins"/>
    <property type="match status" value="1"/>
</dbReference>
<comment type="caution">
    <text evidence="5">The sequence shown here is derived from an EMBL/GenBank/DDBJ whole genome shotgun (WGS) entry which is preliminary data.</text>
</comment>
<evidence type="ECO:0000256" key="3">
    <source>
        <dbReference type="ARBA" id="ARBA00023002"/>
    </source>
</evidence>
<feature type="domain" description="NADPH-dependent FMN reductase-like" evidence="4">
    <location>
        <begin position="3"/>
        <end position="138"/>
    </location>
</feature>
<organism evidence="5 6">
    <name type="scientific">Leifsonia kafniensis</name>
    <dbReference type="NCBI Taxonomy" id="475957"/>
    <lineage>
        <taxon>Bacteria</taxon>
        <taxon>Bacillati</taxon>
        <taxon>Actinomycetota</taxon>
        <taxon>Actinomycetes</taxon>
        <taxon>Micrococcales</taxon>
        <taxon>Microbacteriaceae</taxon>
        <taxon>Leifsonia</taxon>
    </lineage>
</organism>
<evidence type="ECO:0000256" key="2">
    <source>
        <dbReference type="ARBA" id="ARBA00022643"/>
    </source>
</evidence>
<evidence type="ECO:0000256" key="1">
    <source>
        <dbReference type="ARBA" id="ARBA00022630"/>
    </source>
</evidence>
<dbReference type="PANTHER" id="PTHR43408">
    <property type="entry name" value="FMN REDUCTASE (NADPH)"/>
    <property type="match status" value="1"/>
</dbReference>
<sequence length="176" mass="18752">MTSVIVLVGNPKPHSRTRAVCAAIASRVAAAIPDATVTEIDLIDHAEILFTWPNATLAALATEVANCDILIVGSPTYKGSYTGVLKAFLDRYPKDGLRESVAVPVMTASEPNHQLGVEVHLRSLLVELGASAPSESVFFMMPNMPKMDDILDEWAARNVPLVLAAAAARSSTRGRS</sequence>
<dbReference type="Gene3D" id="3.40.50.360">
    <property type="match status" value="1"/>
</dbReference>
<dbReference type="Pfam" id="PF03358">
    <property type="entry name" value="FMN_red"/>
    <property type="match status" value="1"/>
</dbReference>